<dbReference type="PANTHER" id="PTHR47197">
    <property type="entry name" value="PROTEIN NIRF"/>
    <property type="match status" value="1"/>
</dbReference>
<accession>A0ABQ3LLE5</accession>
<dbReference type="Gene3D" id="2.130.10.10">
    <property type="entry name" value="YVTN repeat-like/Quinoprotein amine dehydrogenase"/>
    <property type="match status" value="1"/>
</dbReference>
<feature type="signal peptide" evidence="2">
    <location>
        <begin position="1"/>
        <end position="25"/>
    </location>
</feature>
<organism evidence="3 4">
    <name type="scientific">Sphingomonas glacialis</name>
    <dbReference type="NCBI Taxonomy" id="658225"/>
    <lineage>
        <taxon>Bacteria</taxon>
        <taxon>Pseudomonadati</taxon>
        <taxon>Pseudomonadota</taxon>
        <taxon>Alphaproteobacteria</taxon>
        <taxon>Sphingomonadales</taxon>
        <taxon>Sphingomonadaceae</taxon>
        <taxon>Sphingomonas</taxon>
    </lineage>
</organism>
<comment type="caution">
    <text evidence="3">The sequence shown here is derived from an EMBL/GenBank/DDBJ whole genome shotgun (WGS) entry which is preliminary data.</text>
</comment>
<dbReference type="Proteomes" id="UP000652430">
    <property type="component" value="Unassembled WGS sequence"/>
</dbReference>
<keyword evidence="1" id="KW-0853">WD repeat</keyword>
<dbReference type="SUPFAM" id="SSF51004">
    <property type="entry name" value="C-terminal (heme d1) domain of cytochrome cd1-nitrite reductase"/>
    <property type="match status" value="1"/>
</dbReference>
<dbReference type="InterPro" id="IPR015943">
    <property type="entry name" value="WD40/YVTN_repeat-like_dom_sf"/>
</dbReference>
<dbReference type="PROSITE" id="PS50082">
    <property type="entry name" value="WD_REPEATS_2"/>
    <property type="match status" value="1"/>
</dbReference>
<gene>
    <name evidence="3" type="ORF">GCM10008023_20840</name>
</gene>
<evidence type="ECO:0000313" key="4">
    <source>
        <dbReference type="Proteomes" id="UP000652430"/>
    </source>
</evidence>
<keyword evidence="2" id="KW-0732">Signal</keyword>
<feature type="repeat" description="WD" evidence="1">
    <location>
        <begin position="93"/>
        <end position="118"/>
    </location>
</feature>
<dbReference type="InterPro" id="IPR051200">
    <property type="entry name" value="Host-pathogen_enzymatic-act"/>
</dbReference>
<evidence type="ECO:0000256" key="1">
    <source>
        <dbReference type="PROSITE-ProRule" id="PRU00221"/>
    </source>
</evidence>
<evidence type="ECO:0008006" key="5">
    <source>
        <dbReference type="Google" id="ProtNLM"/>
    </source>
</evidence>
<proteinExistence type="predicted"/>
<keyword evidence="4" id="KW-1185">Reference proteome</keyword>
<reference evidence="4" key="1">
    <citation type="journal article" date="2019" name="Int. J. Syst. Evol. Microbiol.">
        <title>The Global Catalogue of Microorganisms (GCM) 10K type strain sequencing project: providing services to taxonomists for standard genome sequencing and annotation.</title>
        <authorList>
            <consortium name="The Broad Institute Genomics Platform"/>
            <consortium name="The Broad Institute Genome Sequencing Center for Infectious Disease"/>
            <person name="Wu L."/>
            <person name="Ma J."/>
        </authorList>
    </citation>
    <scope>NUCLEOTIDE SEQUENCE [LARGE SCALE GENOMIC DNA]</scope>
    <source>
        <strain evidence="4">CGMCC 1.8957</strain>
    </source>
</reference>
<feature type="chain" id="PRO_5045354861" description="Gluconolactonase" evidence="2">
    <location>
        <begin position="26"/>
        <end position="340"/>
    </location>
</feature>
<dbReference type="InterPro" id="IPR001680">
    <property type="entry name" value="WD40_rpt"/>
</dbReference>
<evidence type="ECO:0000256" key="2">
    <source>
        <dbReference type="SAM" id="SignalP"/>
    </source>
</evidence>
<dbReference type="PANTHER" id="PTHR47197:SF3">
    <property type="entry name" value="DIHYDRO-HEME D1 DEHYDROGENASE"/>
    <property type="match status" value="1"/>
</dbReference>
<dbReference type="EMBL" id="BNAQ01000002">
    <property type="protein sequence ID" value="GHH16631.1"/>
    <property type="molecule type" value="Genomic_DNA"/>
</dbReference>
<protein>
    <recommendedName>
        <fullName evidence="5">Gluconolactonase</fullName>
    </recommendedName>
</protein>
<dbReference type="InterPro" id="IPR011048">
    <property type="entry name" value="Haem_d1_sf"/>
</dbReference>
<name>A0ABQ3LLE5_9SPHN</name>
<evidence type="ECO:0000313" key="3">
    <source>
        <dbReference type="EMBL" id="GHH16631.1"/>
    </source>
</evidence>
<sequence length="340" mass="34602">METAMRRPSLLVLLAAAAATPSGLAATPAPIYAVTQSIAGPDGSWDYARTDDDGTFVYVARSNAVTVLEVATGKVTSLGSVQRGHAVVPLSGGRLLVTSGTDGTVRLYDLRSGAEMASIAVGKKPDAAILDPQKTHAYVMNADSGTVSVIDLATSKVSRTIPVKPALEYAAFGADGTLFVNNEEADQIETVDVARGVAGKAIALPGCKAPTGLGYDSAHDRLIASCANGKAAIVDARRRQLSALVDIGAGPDAVIMDEARGLAFIPCGKDGVLDILSLKGVRVEAVGVVTTEVGARTGALDPKTGALYLPTAKFGAAAAGGGRPAMVPGSFHILVVKPAR</sequence>
<dbReference type="InterPro" id="IPR011964">
    <property type="entry name" value="YVTN_b-propeller_repeat"/>
</dbReference>
<dbReference type="NCBIfam" id="TIGR02276">
    <property type="entry name" value="beta_rpt_yvtn"/>
    <property type="match status" value="1"/>
</dbReference>